<protein>
    <submittedName>
        <fullName evidence="3">Transposon Tn7 transposition protein TnsC</fullName>
    </submittedName>
</protein>
<evidence type="ECO:0000256" key="1">
    <source>
        <dbReference type="SAM" id="MobiDB-lite"/>
    </source>
</evidence>
<accession>A0ABP9XFE9</accession>
<dbReference type="SUPFAM" id="SSF52540">
    <property type="entry name" value="P-loop containing nucleoside triphosphate hydrolases"/>
    <property type="match status" value="1"/>
</dbReference>
<name>A0ABP9XFE9_9DEIO</name>
<evidence type="ECO:0000313" key="3">
    <source>
        <dbReference type="EMBL" id="GAA5534069.1"/>
    </source>
</evidence>
<dbReference type="Pfam" id="PF13401">
    <property type="entry name" value="AAA_22"/>
    <property type="match status" value="1"/>
</dbReference>
<evidence type="ECO:0000313" key="4">
    <source>
        <dbReference type="Proteomes" id="UP001404956"/>
    </source>
</evidence>
<gene>
    <name evidence="3" type="primary">tnsC</name>
    <name evidence="3" type="ORF">Dalu01_02477</name>
</gene>
<keyword evidence="4" id="KW-1185">Reference proteome</keyword>
<feature type="region of interest" description="Disordered" evidence="1">
    <location>
        <begin position="444"/>
        <end position="478"/>
    </location>
</feature>
<dbReference type="InterPro" id="IPR027417">
    <property type="entry name" value="P-loop_NTPase"/>
</dbReference>
<comment type="caution">
    <text evidence="3">The sequence shown here is derived from an EMBL/GenBank/DDBJ whole genome shotgun (WGS) entry which is preliminary data.</text>
</comment>
<proteinExistence type="predicted"/>
<organism evidence="3 4">
    <name type="scientific">Deinococcus aluminii</name>
    <dbReference type="NCBI Taxonomy" id="1656885"/>
    <lineage>
        <taxon>Bacteria</taxon>
        <taxon>Thermotogati</taxon>
        <taxon>Deinococcota</taxon>
        <taxon>Deinococci</taxon>
        <taxon>Deinococcales</taxon>
        <taxon>Deinococcaceae</taxon>
        <taxon>Deinococcus</taxon>
    </lineage>
</organism>
<evidence type="ECO:0000259" key="2">
    <source>
        <dbReference type="Pfam" id="PF13401"/>
    </source>
</evidence>
<sequence length="514" mass="58399">MTTEALSLPPVNGARRVYSALYSPVESDTWIDNPLIEALPPVMTDDEFIKRIRHSPPYSPEMREHPNHRRLMYIQKVLQFFMPMEKHLLLYQRFARIIRDGYMARNPIYDLGWSHLHQQVEHISEKLKYGIEPYEPPSALGFALIGLGGTGKTVGVRNVLRTYPKVLIHRDYTDSLGRTHRLMRTQIVFLKLDCPNDGTLKSLCLNFFKEVDRLLGQQRYYKEYGFNGTRQRTATEMLPDMASVAALHSIGLLIIDEIQSLSKQKSGGQQQMLQWFTELVNTIKLPVVLVGTPKADEVLNSAFWQMRRNAGQGEGHWPRMAPDEEWERFLLSMWRYQFIKQPSSPVEIKNREGQIVKRVPRDLSEMLYNESQGIADFAVKMFMISQERAINSGLERLTPELIQQVAKEAFGKARVILQAIKDNDPKVLAQVDDVKFDLERAREKGNIRPSHVQGEAPPPAPPPKAAPTEPRLPESGVLTPLLPPLVKDALASGLNGAQGLRDAGYICSPTEFGL</sequence>
<dbReference type="InterPro" id="IPR049945">
    <property type="entry name" value="AAA_22"/>
</dbReference>
<dbReference type="Proteomes" id="UP001404956">
    <property type="component" value="Unassembled WGS sequence"/>
</dbReference>
<dbReference type="EMBL" id="BAABRV010000005">
    <property type="protein sequence ID" value="GAA5534069.1"/>
    <property type="molecule type" value="Genomic_DNA"/>
</dbReference>
<reference evidence="3 4" key="1">
    <citation type="submission" date="2024-02" db="EMBL/GenBank/DDBJ databases">
        <title>Deinococcus aluminii NBRC 112889.</title>
        <authorList>
            <person name="Ichikawa N."/>
            <person name="Katano-Makiyama Y."/>
            <person name="Hidaka K."/>
        </authorList>
    </citation>
    <scope>NUCLEOTIDE SEQUENCE [LARGE SCALE GENOMIC DNA]</scope>
    <source>
        <strain evidence="3 4">NBRC 112889</strain>
    </source>
</reference>
<feature type="domain" description="ORC1/DEAH AAA+ ATPase" evidence="2">
    <location>
        <begin position="143"/>
        <end position="299"/>
    </location>
</feature>
<dbReference type="Gene3D" id="3.40.50.300">
    <property type="entry name" value="P-loop containing nucleotide triphosphate hydrolases"/>
    <property type="match status" value="1"/>
</dbReference>
<feature type="compositionally biased region" description="Pro residues" evidence="1">
    <location>
        <begin position="456"/>
        <end position="465"/>
    </location>
</feature>
<dbReference type="RefSeq" id="WP_345455061.1">
    <property type="nucleotide sequence ID" value="NZ_BAABRV010000005.1"/>
</dbReference>